<protein>
    <submittedName>
        <fullName evidence="2">Transcriptional regulator, contains sigma factor-related N-terminal domain</fullName>
    </submittedName>
</protein>
<reference evidence="2" key="1">
    <citation type="journal article" date="2021" name="Proc. Natl. Acad. Sci. U.S.A.">
        <title>A Catalog of Tens of Thousands of Viruses from Human Metagenomes Reveals Hidden Associations with Chronic Diseases.</title>
        <authorList>
            <person name="Tisza M.J."/>
            <person name="Buck C.B."/>
        </authorList>
    </citation>
    <scope>NUCLEOTIDE SEQUENCE</scope>
    <source>
        <strain evidence="2">CtcUB23</strain>
    </source>
</reference>
<dbReference type="InterPro" id="IPR010332">
    <property type="entry name" value="ATPase_terminase-su_N"/>
</dbReference>
<dbReference type="InterPro" id="IPR009057">
    <property type="entry name" value="Homeodomain-like_sf"/>
</dbReference>
<organism evidence="2">
    <name type="scientific">Siphoviridae sp. ctcUB23</name>
    <dbReference type="NCBI Taxonomy" id="2825573"/>
    <lineage>
        <taxon>Viruses</taxon>
        <taxon>Duplodnaviria</taxon>
        <taxon>Heunggongvirae</taxon>
        <taxon>Uroviricota</taxon>
        <taxon>Caudoviricetes</taxon>
    </lineage>
</organism>
<dbReference type="InterPro" id="IPR001387">
    <property type="entry name" value="Cro/C1-type_HTH"/>
</dbReference>
<dbReference type="Gene3D" id="1.10.10.60">
    <property type="entry name" value="Homeodomain-like"/>
    <property type="match status" value="1"/>
</dbReference>
<accession>A0A8S5PLJ3</accession>
<evidence type="ECO:0000313" key="2">
    <source>
        <dbReference type="EMBL" id="DAE07052.1"/>
    </source>
</evidence>
<dbReference type="SUPFAM" id="SSF46689">
    <property type="entry name" value="Homeodomain-like"/>
    <property type="match status" value="1"/>
</dbReference>
<dbReference type="PROSITE" id="PS50943">
    <property type="entry name" value="HTH_CROC1"/>
    <property type="match status" value="1"/>
</dbReference>
<name>A0A8S5PLJ3_9CAUD</name>
<proteinExistence type="predicted"/>
<feature type="domain" description="HTH cro/C1-type" evidence="1">
    <location>
        <begin position="23"/>
        <end position="41"/>
    </location>
</feature>
<dbReference type="Pfam" id="PF06056">
    <property type="entry name" value="Terminase_5"/>
    <property type="match status" value="1"/>
</dbReference>
<evidence type="ECO:0000259" key="1">
    <source>
        <dbReference type="PROSITE" id="PS50943"/>
    </source>
</evidence>
<dbReference type="EMBL" id="BK015445">
    <property type="protein sequence ID" value="DAE07052.1"/>
    <property type="molecule type" value="Genomic_DNA"/>
</dbReference>
<sequence>MTKMTSEQMRRWAMSMYINENRTQAEIAEACGVSRQTIIRWAKADHWEEHKASLTMTREEQIKNLQRQIVEINNNIIDREPGKRFATPAEADTIAKLTNSINKLETELGIHEIVSTAQRFIAWLRPVDLDLTKTFTGLFDKFIKSLIK</sequence>